<evidence type="ECO:0000256" key="3">
    <source>
        <dbReference type="ARBA" id="ARBA00022679"/>
    </source>
</evidence>
<feature type="binding site" evidence="7">
    <location>
        <begin position="89"/>
        <end position="93"/>
    </location>
    <ligand>
        <name>substrate</name>
    </ligand>
</feature>
<comment type="pathway">
    <text evidence="1 7">tRNA modification; tRNA-queuosine biosynthesis.</text>
</comment>
<comment type="function">
    <text evidence="7">Catalyzes the base-exchange of a guanine (G) residue with the queuine precursor 7-aminomethyl-7-deazaguanine (PreQ1) at position 34 (anticodon wobble position) in tRNAs with GU(N) anticodons (tRNA-Asp, -Asn, -His and -Tyr). Catalysis occurs through a double-displacement mechanism. The nucleophile active site attacks the C1' of nucleotide 34 to detach the guanine base from the RNA, forming a covalent enzyme-RNA intermediate. The proton acceptor active site deprotonates the incoming PreQ1, allowing a nucleophilic attack on the C1' of the ribose to form the product. After dissociation, two additional enzymatic reactions on the tRNA convert PreQ1 to queuine (Q), resulting in the hypermodified nucleoside queuosine (7-(((4,5-cis-dihydroxy-2-cyclopenten-1-yl)amino)methyl)-7-deazaguanosine).</text>
</comment>
<evidence type="ECO:0000313" key="9">
    <source>
        <dbReference type="EMBL" id="XCH46325.1"/>
    </source>
</evidence>
<evidence type="ECO:0000256" key="7">
    <source>
        <dbReference type="HAMAP-Rule" id="MF_00168"/>
    </source>
</evidence>
<dbReference type="InterPro" id="IPR004803">
    <property type="entry name" value="TGT"/>
</dbReference>
<comment type="catalytic activity">
    <reaction evidence="6 7">
        <text>7-aminomethyl-7-carbaguanine + guanosine(34) in tRNA = 7-aminomethyl-7-carbaguanosine(34) in tRNA + guanine</text>
        <dbReference type="Rhea" id="RHEA:24104"/>
        <dbReference type="Rhea" id="RHEA-COMP:10341"/>
        <dbReference type="Rhea" id="RHEA-COMP:10342"/>
        <dbReference type="ChEBI" id="CHEBI:16235"/>
        <dbReference type="ChEBI" id="CHEBI:58703"/>
        <dbReference type="ChEBI" id="CHEBI:74269"/>
        <dbReference type="ChEBI" id="CHEBI:82833"/>
        <dbReference type="EC" id="2.4.2.29"/>
    </reaction>
</comment>
<feature type="binding site" evidence="7">
    <location>
        <position position="304"/>
    </location>
    <ligand>
        <name>Zn(2+)</name>
        <dbReference type="ChEBI" id="CHEBI:29105"/>
    </ligand>
</feature>
<dbReference type="NCBIfam" id="TIGR00449">
    <property type="entry name" value="tgt_general"/>
    <property type="match status" value="1"/>
</dbReference>
<feature type="active site" description="Proton acceptor" evidence="7">
    <location>
        <position position="89"/>
    </location>
</feature>
<dbReference type="EMBL" id="CP144373">
    <property type="protein sequence ID" value="XCH46325.1"/>
    <property type="molecule type" value="Genomic_DNA"/>
</dbReference>
<dbReference type="AlphaFoldDB" id="A0AAU8GWG2"/>
<dbReference type="InterPro" id="IPR050076">
    <property type="entry name" value="ArchSynthase1/Queuine_TRR"/>
</dbReference>
<name>A0AAU8GWG2_9BACT</name>
<dbReference type="HAMAP" id="MF_00168">
    <property type="entry name" value="Q_tRNA_Tgt"/>
    <property type="match status" value="1"/>
</dbReference>
<reference evidence="9" key="1">
    <citation type="submission" date="2024-01" db="EMBL/GenBank/DDBJ databases">
        <title>The first autotrophic representatives of the genus Thermodesulfovibrio.</title>
        <authorList>
            <person name="Maltseva A.I."/>
            <person name="Elcheninov A.G."/>
            <person name="Kublanov I.V."/>
            <person name="Lebedinsky A.V."/>
            <person name="Frolov E.N."/>
        </authorList>
    </citation>
    <scope>NUCLEOTIDE SEQUENCE</scope>
    <source>
        <strain evidence="9">3907-1M</strain>
    </source>
</reference>
<accession>A0AAU8GWG2</accession>
<dbReference type="GO" id="GO:0005829">
    <property type="term" value="C:cytosol"/>
    <property type="evidence" value="ECO:0007669"/>
    <property type="project" value="TreeGrafter"/>
</dbReference>
<evidence type="ECO:0000256" key="5">
    <source>
        <dbReference type="ARBA" id="ARBA00022785"/>
    </source>
</evidence>
<dbReference type="PANTHER" id="PTHR46499:SF1">
    <property type="entry name" value="QUEUINE TRNA-RIBOSYLTRANSFERASE"/>
    <property type="match status" value="1"/>
</dbReference>
<feature type="binding site" evidence="7">
    <location>
        <position position="143"/>
    </location>
    <ligand>
        <name>substrate</name>
    </ligand>
</feature>
<organism evidence="9">
    <name type="scientific">Thermodesulfovibrio autotrophicus</name>
    <dbReference type="NCBI Taxonomy" id="3118333"/>
    <lineage>
        <taxon>Bacteria</taxon>
        <taxon>Pseudomonadati</taxon>
        <taxon>Nitrospirota</taxon>
        <taxon>Thermodesulfovibrionia</taxon>
        <taxon>Thermodesulfovibrionales</taxon>
        <taxon>Thermodesulfovibrionaceae</taxon>
        <taxon>Thermodesulfovibrio</taxon>
    </lineage>
</organism>
<dbReference type="GO" id="GO:0046872">
    <property type="term" value="F:metal ion binding"/>
    <property type="evidence" value="ECO:0007669"/>
    <property type="project" value="UniProtKB-KW"/>
</dbReference>
<dbReference type="FunFam" id="3.20.20.105:FF:000001">
    <property type="entry name" value="Queuine tRNA-ribosyltransferase"/>
    <property type="match status" value="1"/>
</dbReference>
<dbReference type="EC" id="2.4.2.29" evidence="7"/>
<evidence type="ECO:0000256" key="1">
    <source>
        <dbReference type="ARBA" id="ARBA00004691"/>
    </source>
</evidence>
<comment type="subunit">
    <text evidence="7">Homodimer. Within each dimer, one monomer is responsible for RNA recognition and catalysis, while the other monomer binds to the replacement base PreQ1.</text>
</comment>
<keyword evidence="7" id="KW-0862">Zinc</keyword>
<dbReference type="NCBIfam" id="TIGR00430">
    <property type="entry name" value="Q_tRNA_tgt"/>
    <property type="match status" value="1"/>
</dbReference>
<feature type="binding site" evidence="7">
    <location>
        <position position="302"/>
    </location>
    <ligand>
        <name>Zn(2+)</name>
        <dbReference type="ChEBI" id="CHEBI:29105"/>
    </ligand>
</feature>
<feature type="region of interest" description="RNA binding; important for wobble base 34 recognition" evidence="7">
    <location>
        <begin position="269"/>
        <end position="273"/>
    </location>
</feature>
<feature type="binding site" evidence="7">
    <location>
        <position position="187"/>
    </location>
    <ligand>
        <name>substrate</name>
    </ligand>
</feature>
<dbReference type="GO" id="GO:0008616">
    <property type="term" value="P:tRNA queuosine(34) biosynthetic process"/>
    <property type="evidence" value="ECO:0007669"/>
    <property type="project" value="UniProtKB-UniRule"/>
</dbReference>
<dbReference type="Pfam" id="PF01702">
    <property type="entry name" value="TGT"/>
    <property type="match status" value="1"/>
</dbReference>
<comment type="similarity">
    <text evidence="7">Belongs to the queuine tRNA-ribosyltransferase family.</text>
</comment>
<keyword evidence="2 7" id="KW-0328">Glycosyltransferase</keyword>
<evidence type="ECO:0000256" key="2">
    <source>
        <dbReference type="ARBA" id="ARBA00022676"/>
    </source>
</evidence>
<comment type="cofactor">
    <cofactor evidence="7">
        <name>Zn(2+)</name>
        <dbReference type="ChEBI" id="CHEBI:29105"/>
    </cofactor>
    <text evidence="7">Binds 1 zinc ion per subunit.</text>
</comment>
<evidence type="ECO:0000256" key="6">
    <source>
        <dbReference type="ARBA" id="ARBA00050112"/>
    </source>
</evidence>
<feature type="binding site" evidence="7">
    <location>
        <position position="307"/>
    </location>
    <ligand>
        <name>Zn(2+)</name>
        <dbReference type="ChEBI" id="CHEBI:29105"/>
    </ligand>
</feature>
<feature type="region of interest" description="RNA binding" evidence="7">
    <location>
        <begin position="245"/>
        <end position="251"/>
    </location>
</feature>
<keyword evidence="5 7" id="KW-0671">Queuosine biosynthesis</keyword>
<dbReference type="InterPro" id="IPR002616">
    <property type="entry name" value="tRNA_ribo_trans-like"/>
</dbReference>
<protein>
    <recommendedName>
        <fullName evidence="7">Queuine tRNA-ribosyltransferase</fullName>
        <ecNumber evidence="7">2.4.2.29</ecNumber>
    </recommendedName>
    <alternativeName>
        <fullName evidence="7">Guanine insertion enzyme</fullName>
    </alternativeName>
    <alternativeName>
        <fullName evidence="7">tRNA-guanine transglycosylase</fullName>
    </alternativeName>
</protein>
<dbReference type="KEGG" id="taut:V4D30_08240"/>
<dbReference type="Gene3D" id="3.20.20.105">
    <property type="entry name" value="Queuine tRNA-ribosyltransferase-like"/>
    <property type="match status" value="1"/>
</dbReference>
<evidence type="ECO:0000256" key="4">
    <source>
        <dbReference type="ARBA" id="ARBA00022694"/>
    </source>
</evidence>
<keyword evidence="4 7" id="KW-0819">tRNA processing</keyword>
<dbReference type="RefSeq" id="WP_353683863.1">
    <property type="nucleotide sequence ID" value="NZ_CP144373.1"/>
</dbReference>
<keyword evidence="3 7" id="KW-0808">Transferase</keyword>
<dbReference type="SUPFAM" id="SSF51713">
    <property type="entry name" value="tRNA-guanine transglycosylase"/>
    <property type="match status" value="1"/>
</dbReference>
<dbReference type="PANTHER" id="PTHR46499">
    <property type="entry name" value="QUEUINE TRNA-RIBOSYLTRANSFERASE"/>
    <property type="match status" value="1"/>
</dbReference>
<dbReference type="InterPro" id="IPR036511">
    <property type="entry name" value="TGT-like_sf"/>
</dbReference>
<feature type="binding site" evidence="7">
    <location>
        <position position="214"/>
    </location>
    <ligand>
        <name>substrate</name>
    </ligand>
</feature>
<feature type="binding site" evidence="7">
    <location>
        <position position="333"/>
    </location>
    <ligand>
        <name>Zn(2+)</name>
        <dbReference type="ChEBI" id="CHEBI:29105"/>
    </ligand>
</feature>
<feature type="domain" description="tRNA-guanine(15) transglycosylase-like" evidence="8">
    <location>
        <begin position="12"/>
        <end position="364"/>
    </location>
</feature>
<dbReference type="GO" id="GO:0008479">
    <property type="term" value="F:tRNA-guanosine(34) queuine transglycosylase activity"/>
    <property type="evidence" value="ECO:0007669"/>
    <property type="project" value="UniProtKB-UniRule"/>
</dbReference>
<feature type="active site" description="Nucleophile" evidence="7">
    <location>
        <position position="264"/>
    </location>
</feature>
<evidence type="ECO:0000259" key="8">
    <source>
        <dbReference type="Pfam" id="PF01702"/>
    </source>
</evidence>
<sequence>MRFKILRKDGFARNALIETKRGVIHTPAFMPVGTNGTVKAMTPEEIREIGYEIILSNTYHLYLRPGHETVKKLGGIHKFINWHGPILTDSGGFQIYSLASLRKITSQGVEFRSHIDGSLHFITPEKAIEIQLALGSDIMMVLDECVPYPAEKEYVEKSLKLTADWAKRSKDYFEKHRNDQAVFGIIQGGIYDELRQKAVEEIVKTGFDGYALGGLSVGEPKEDMYRVIKNIAPLMPEEKPRYLMGVGDLMDVLHAVEHGIDMFDCVIPTRNARNGTLFTSQGRISIKRSEFKEDNSPLDPDCDCYTCRNYTKAFLRHLYMCREILSMRLNTIHNLYFYCRFFEKMRQAIADGRFQDFKKEWMHVLEKNFSAL</sequence>
<gene>
    <name evidence="7 9" type="primary">tgt</name>
    <name evidence="9" type="ORF">V4D30_08240</name>
</gene>
<keyword evidence="7" id="KW-0479">Metal-binding</keyword>
<proteinExistence type="inferred from homology"/>